<feature type="domain" description="RanBD1" evidence="2">
    <location>
        <begin position="22"/>
        <end position="68"/>
    </location>
</feature>
<feature type="signal peptide" evidence="1">
    <location>
        <begin position="1"/>
        <end position="16"/>
    </location>
</feature>
<proteinExistence type="predicted"/>
<sequence>MFIFIDAGFFFHHVLASVKVELPSVEENEEETLFSEWTKLFLRDCDVNKWKSCGAGDIKVLFHPVKKRYLYLLHWYTQSYHFKNANTSALQAYCILY</sequence>
<dbReference type="InterPro" id="IPR011993">
    <property type="entry name" value="PH-like_dom_sf"/>
</dbReference>
<evidence type="ECO:0000259" key="2">
    <source>
        <dbReference type="Pfam" id="PF00638"/>
    </source>
</evidence>
<evidence type="ECO:0000256" key="1">
    <source>
        <dbReference type="SAM" id="SignalP"/>
    </source>
</evidence>
<dbReference type="Ensembl" id="ENSCCRT00015076417.1">
    <property type="protein sequence ID" value="ENSCCRP00015074011.1"/>
    <property type="gene ID" value="ENSCCRG00015029984.1"/>
</dbReference>
<accession>A0A8C1X395</accession>
<evidence type="ECO:0000313" key="4">
    <source>
        <dbReference type="Proteomes" id="UP000694700"/>
    </source>
</evidence>
<dbReference type="AlphaFoldDB" id="A0A8C1X395"/>
<dbReference type="Proteomes" id="UP000694700">
    <property type="component" value="Unplaced"/>
</dbReference>
<dbReference type="InterPro" id="IPR000156">
    <property type="entry name" value="Ran_bind_dom"/>
</dbReference>
<keyword evidence="1" id="KW-0732">Signal</keyword>
<dbReference type="SUPFAM" id="SSF50729">
    <property type="entry name" value="PH domain-like"/>
    <property type="match status" value="1"/>
</dbReference>
<name>A0A8C1X395_CYPCA</name>
<dbReference type="Pfam" id="PF00638">
    <property type="entry name" value="Ran_BP1"/>
    <property type="match status" value="1"/>
</dbReference>
<feature type="chain" id="PRO_5034638370" description="RanBD1 domain-containing protein" evidence="1">
    <location>
        <begin position="17"/>
        <end position="97"/>
    </location>
</feature>
<dbReference type="Gene3D" id="2.30.29.30">
    <property type="entry name" value="Pleckstrin-homology domain (PH domain)/Phosphotyrosine-binding domain (PTB)"/>
    <property type="match status" value="1"/>
</dbReference>
<organism evidence="3 4">
    <name type="scientific">Cyprinus carpio</name>
    <name type="common">Common carp</name>
    <dbReference type="NCBI Taxonomy" id="7962"/>
    <lineage>
        <taxon>Eukaryota</taxon>
        <taxon>Metazoa</taxon>
        <taxon>Chordata</taxon>
        <taxon>Craniata</taxon>
        <taxon>Vertebrata</taxon>
        <taxon>Euteleostomi</taxon>
        <taxon>Actinopterygii</taxon>
        <taxon>Neopterygii</taxon>
        <taxon>Teleostei</taxon>
        <taxon>Ostariophysi</taxon>
        <taxon>Cypriniformes</taxon>
        <taxon>Cyprinidae</taxon>
        <taxon>Cyprininae</taxon>
        <taxon>Cyprinus</taxon>
    </lineage>
</organism>
<evidence type="ECO:0000313" key="3">
    <source>
        <dbReference type="Ensembl" id="ENSCCRP00015074011.1"/>
    </source>
</evidence>
<protein>
    <recommendedName>
        <fullName evidence="2">RanBD1 domain-containing protein</fullName>
    </recommendedName>
</protein>
<reference evidence="3" key="1">
    <citation type="submission" date="2025-08" db="UniProtKB">
        <authorList>
            <consortium name="Ensembl"/>
        </authorList>
    </citation>
    <scope>IDENTIFICATION</scope>
</reference>